<keyword evidence="7" id="KW-0503">Monooxygenase</keyword>
<evidence type="ECO:0000256" key="4">
    <source>
        <dbReference type="ARBA" id="ARBA00023002"/>
    </source>
</evidence>
<gene>
    <name evidence="9" type="ORF">BU16DRAFT_535432</name>
</gene>
<dbReference type="InterPro" id="IPR050121">
    <property type="entry name" value="Cytochrome_P450_monoxygenase"/>
</dbReference>
<dbReference type="PANTHER" id="PTHR24305:SF96">
    <property type="entry name" value="CYTOCHROME P450 MONOOXYGENASE STCB-RELATED"/>
    <property type="match status" value="1"/>
</dbReference>
<dbReference type="EMBL" id="MU004184">
    <property type="protein sequence ID" value="KAF2499012.1"/>
    <property type="molecule type" value="Genomic_DNA"/>
</dbReference>
<dbReference type="CDD" id="cd11059">
    <property type="entry name" value="CYP_fungal"/>
    <property type="match status" value="1"/>
</dbReference>
<evidence type="ECO:0000313" key="9">
    <source>
        <dbReference type="EMBL" id="KAF2499012.1"/>
    </source>
</evidence>
<keyword evidence="8" id="KW-0812">Transmembrane</keyword>
<accession>A0A6A6R3V9</accession>
<comment type="similarity">
    <text evidence="2 7">Belongs to the cytochrome P450 family.</text>
</comment>
<dbReference type="Gene3D" id="1.10.630.10">
    <property type="entry name" value="Cytochrome P450"/>
    <property type="match status" value="1"/>
</dbReference>
<dbReference type="GO" id="GO:0020037">
    <property type="term" value="F:heme binding"/>
    <property type="evidence" value="ECO:0007669"/>
    <property type="project" value="InterPro"/>
</dbReference>
<dbReference type="InterPro" id="IPR017972">
    <property type="entry name" value="Cyt_P450_CS"/>
</dbReference>
<dbReference type="InterPro" id="IPR036396">
    <property type="entry name" value="Cyt_P450_sf"/>
</dbReference>
<evidence type="ECO:0000313" key="10">
    <source>
        <dbReference type="Proteomes" id="UP000799750"/>
    </source>
</evidence>
<sequence length="504" mass="56800">MPELLPLNVFTAIAAIPCLVISYFFVQSLFAAATSWLHHLPGPWYTHFTHLRLKRAVVTGQRIFYIDALHKAYGPVVRISPTEVAIADLDAFKEIHRVGSRYLKSAWYGKLANFPVLGVFTMIDPKDHSQRRKLLMRPFSRTQLLEHWDQTVKETASMCVKKIKQEALRGQADVFNWWMLLASDVSAHLAFGESFKMVEGGKETEFIRVLKKLTKGAGIMVEMPFLRILRYLPMKPVQEMFNANDYIWREAARAVEFATSRTGEANIFRNVIEDSEKENTTLNDLDVRMEAINIIIAGTDTTGTTLTYLTWAVLQRPALQRKLEEEVATLSPDFTDADLIELPLLNAVIQETLRLYGAAPSSLPRVVPKGGAKFGPQDSYVPEGTTVCTQAYTFHRDPAIWENPLKFDPTRFLCPQSAEAKLAFHPFGAGARSCVGVHLARMELRYAAAMLFRECHGLRPSESTTEESMEFINFFLIAPKAHRCEVTLQGGGDVGRELEKASLI</sequence>
<dbReference type="PRINTS" id="PR00385">
    <property type="entry name" value="P450"/>
</dbReference>
<keyword evidence="10" id="KW-1185">Reference proteome</keyword>
<name>A0A6A6R3V9_9PEZI</name>
<evidence type="ECO:0000256" key="8">
    <source>
        <dbReference type="SAM" id="Phobius"/>
    </source>
</evidence>
<evidence type="ECO:0000256" key="7">
    <source>
        <dbReference type="RuleBase" id="RU000461"/>
    </source>
</evidence>
<evidence type="ECO:0000256" key="1">
    <source>
        <dbReference type="ARBA" id="ARBA00001971"/>
    </source>
</evidence>
<feature type="binding site" description="axial binding residue" evidence="6">
    <location>
        <position position="434"/>
    </location>
    <ligand>
        <name>heme</name>
        <dbReference type="ChEBI" id="CHEBI:30413"/>
    </ligand>
    <ligandPart>
        <name>Fe</name>
        <dbReference type="ChEBI" id="CHEBI:18248"/>
    </ligandPart>
</feature>
<dbReference type="PROSITE" id="PS00086">
    <property type="entry name" value="CYTOCHROME_P450"/>
    <property type="match status" value="1"/>
</dbReference>
<dbReference type="Proteomes" id="UP000799750">
    <property type="component" value="Unassembled WGS sequence"/>
</dbReference>
<keyword evidence="6 7" id="KW-0349">Heme</keyword>
<dbReference type="Pfam" id="PF00067">
    <property type="entry name" value="p450"/>
    <property type="match status" value="1"/>
</dbReference>
<reference evidence="9" key="1">
    <citation type="journal article" date="2020" name="Stud. Mycol.">
        <title>101 Dothideomycetes genomes: a test case for predicting lifestyles and emergence of pathogens.</title>
        <authorList>
            <person name="Haridas S."/>
            <person name="Albert R."/>
            <person name="Binder M."/>
            <person name="Bloem J."/>
            <person name="Labutti K."/>
            <person name="Salamov A."/>
            <person name="Andreopoulos B."/>
            <person name="Baker S."/>
            <person name="Barry K."/>
            <person name="Bills G."/>
            <person name="Bluhm B."/>
            <person name="Cannon C."/>
            <person name="Castanera R."/>
            <person name="Culley D."/>
            <person name="Daum C."/>
            <person name="Ezra D."/>
            <person name="Gonzalez J."/>
            <person name="Henrissat B."/>
            <person name="Kuo A."/>
            <person name="Liang C."/>
            <person name="Lipzen A."/>
            <person name="Lutzoni F."/>
            <person name="Magnuson J."/>
            <person name="Mondo S."/>
            <person name="Nolan M."/>
            <person name="Ohm R."/>
            <person name="Pangilinan J."/>
            <person name="Park H.-J."/>
            <person name="Ramirez L."/>
            <person name="Alfaro M."/>
            <person name="Sun H."/>
            <person name="Tritt A."/>
            <person name="Yoshinaga Y."/>
            <person name="Zwiers L.-H."/>
            <person name="Turgeon B."/>
            <person name="Goodwin S."/>
            <person name="Spatafora J."/>
            <person name="Crous P."/>
            <person name="Grigoriev I."/>
        </authorList>
    </citation>
    <scope>NUCLEOTIDE SEQUENCE</scope>
    <source>
        <strain evidence="9">CBS 269.34</strain>
    </source>
</reference>
<evidence type="ECO:0000256" key="5">
    <source>
        <dbReference type="ARBA" id="ARBA00023004"/>
    </source>
</evidence>
<keyword evidence="5 6" id="KW-0408">Iron</keyword>
<proteinExistence type="inferred from homology"/>
<keyword evidence="8" id="KW-1133">Transmembrane helix</keyword>
<keyword evidence="4 7" id="KW-0560">Oxidoreductase</keyword>
<evidence type="ECO:0000256" key="2">
    <source>
        <dbReference type="ARBA" id="ARBA00010617"/>
    </source>
</evidence>
<feature type="transmembrane region" description="Helical" evidence="8">
    <location>
        <begin position="7"/>
        <end position="26"/>
    </location>
</feature>
<dbReference type="PANTHER" id="PTHR24305">
    <property type="entry name" value="CYTOCHROME P450"/>
    <property type="match status" value="1"/>
</dbReference>
<dbReference type="InterPro" id="IPR001128">
    <property type="entry name" value="Cyt_P450"/>
</dbReference>
<dbReference type="OrthoDB" id="1470350at2759"/>
<dbReference type="SUPFAM" id="SSF48264">
    <property type="entry name" value="Cytochrome P450"/>
    <property type="match status" value="1"/>
</dbReference>
<protein>
    <submittedName>
        <fullName evidence="9">Cytochrome P450</fullName>
    </submittedName>
</protein>
<dbReference type="PRINTS" id="PR00463">
    <property type="entry name" value="EP450I"/>
</dbReference>
<keyword evidence="3 6" id="KW-0479">Metal-binding</keyword>
<comment type="cofactor">
    <cofactor evidence="1 6">
        <name>heme</name>
        <dbReference type="ChEBI" id="CHEBI:30413"/>
    </cofactor>
</comment>
<dbReference type="AlphaFoldDB" id="A0A6A6R3V9"/>
<keyword evidence="8" id="KW-0472">Membrane</keyword>
<evidence type="ECO:0000256" key="6">
    <source>
        <dbReference type="PIRSR" id="PIRSR602401-1"/>
    </source>
</evidence>
<organism evidence="9 10">
    <name type="scientific">Lophium mytilinum</name>
    <dbReference type="NCBI Taxonomy" id="390894"/>
    <lineage>
        <taxon>Eukaryota</taxon>
        <taxon>Fungi</taxon>
        <taxon>Dikarya</taxon>
        <taxon>Ascomycota</taxon>
        <taxon>Pezizomycotina</taxon>
        <taxon>Dothideomycetes</taxon>
        <taxon>Pleosporomycetidae</taxon>
        <taxon>Mytilinidiales</taxon>
        <taxon>Mytilinidiaceae</taxon>
        <taxon>Lophium</taxon>
    </lineage>
</organism>
<dbReference type="GO" id="GO:0004497">
    <property type="term" value="F:monooxygenase activity"/>
    <property type="evidence" value="ECO:0007669"/>
    <property type="project" value="UniProtKB-KW"/>
</dbReference>
<dbReference type="GO" id="GO:0005506">
    <property type="term" value="F:iron ion binding"/>
    <property type="evidence" value="ECO:0007669"/>
    <property type="project" value="InterPro"/>
</dbReference>
<dbReference type="GO" id="GO:0016705">
    <property type="term" value="F:oxidoreductase activity, acting on paired donors, with incorporation or reduction of molecular oxygen"/>
    <property type="evidence" value="ECO:0007669"/>
    <property type="project" value="InterPro"/>
</dbReference>
<evidence type="ECO:0000256" key="3">
    <source>
        <dbReference type="ARBA" id="ARBA00022723"/>
    </source>
</evidence>
<dbReference type="InterPro" id="IPR002401">
    <property type="entry name" value="Cyt_P450_E_grp-I"/>
</dbReference>
<dbReference type="FunFam" id="1.10.630.10:FF:000093">
    <property type="entry name" value="Cytochrome P450 monooxygenase"/>
    <property type="match status" value="1"/>
</dbReference>